<evidence type="ECO:0000313" key="4">
    <source>
        <dbReference type="Proteomes" id="UP000247612"/>
    </source>
</evidence>
<dbReference type="EMBL" id="JALDAW010000011">
    <property type="protein sequence ID" value="MDY5168047.1"/>
    <property type="molecule type" value="Genomic_DNA"/>
</dbReference>
<dbReference type="Proteomes" id="UP000247612">
    <property type="component" value="Unassembled WGS sequence"/>
</dbReference>
<dbReference type="GeneID" id="94439209"/>
<evidence type="ECO:0000313" key="3">
    <source>
        <dbReference type="EMBL" id="PXX76914.1"/>
    </source>
</evidence>
<dbReference type="Proteomes" id="UP001276902">
    <property type="component" value="Unassembled WGS sequence"/>
</dbReference>
<protein>
    <submittedName>
        <fullName evidence="2">SpoVA/SpoVAEb family sporulation membrane protein</fullName>
    </submittedName>
    <submittedName>
        <fullName evidence="3">Stage V sporulation protein AC</fullName>
    </submittedName>
</protein>
<feature type="transmembrane region" description="Helical" evidence="1">
    <location>
        <begin position="121"/>
        <end position="143"/>
    </location>
</feature>
<dbReference type="PANTHER" id="PTHR38450:SF1">
    <property type="entry name" value="STAGE V SPORULATION PROTEIN AC"/>
    <property type="match status" value="1"/>
</dbReference>
<feature type="transmembrane region" description="Helical" evidence="1">
    <location>
        <begin position="56"/>
        <end position="76"/>
    </location>
</feature>
<dbReference type="InterPro" id="IPR005562">
    <property type="entry name" value="SpoVA"/>
</dbReference>
<keyword evidence="4" id="KW-1185">Reference proteome</keyword>
<dbReference type="OrthoDB" id="9797988at2"/>
<feature type="transmembrane region" description="Helical" evidence="1">
    <location>
        <begin position="23"/>
        <end position="44"/>
    </location>
</feature>
<proteinExistence type="predicted"/>
<dbReference type="Pfam" id="PF03862">
    <property type="entry name" value="SpoVAC_SpoVAEB"/>
    <property type="match status" value="1"/>
</dbReference>
<reference evidence="3 4" key="1">
    <citation type="submission" date="2018-05" db="EMBL/GenBank/DDBJ databases">
        <title>Genomic Encyclopedia of Type Strains, Phase IV (KMG-IV): sequencing the most valuable type-strain genomes for metagenomic binning, comparative biology and taxonomic classification.</title>
        <authorList>
            <person name="Goeker M."/>
        </authorList>
    </citation>
    <scope>NUCLEOTIDE SEQUENCE [LARGE SCALE GENOMIC DNA]</scope>
    <source>
        <strain evidence="3 4">JC118</strain>
    </source>
</reference>
<reference evidence="2" key="2">
    <citation type="submission" date="2022-03" db="EMBL/GenBank/DDBJ databases">
        <title>First case of bacteraemia caused by Dielma fastidiosa in a patient hospitalised with diverticulitis.</title>
        <authorList>
            <person name="Forman-Ankjaer B."/>
            <person name="Hvid-Jensen F."/>
            <person name="Kobel C.M."/>
            <person name="Greve T."/>
        </authorList>
    </citation>
    <scope>NUCLEOTIDE SEQUENCE</scope>
    <source>
        <strain evidence="2">AUH_DF_2021</strain>
    </source>
</reference>
<dbReference type="RefSeq" id="WP_022939698.1">
    <property type="nucleotide sequence ID" value="NZ_BAABZA010000001.1"/>
</dbReference>
<dbReference type="EMBL" id="QJKH01000013">
    <property type="protein sequence ID" value="PXX76914.1"/>
    <property type="molecule type" value="Genomic_DNA"/>
</dbReference>
<keyword evidence="1" id="KW-1133">Transmembrane helix</keyword>
<dbReference type="AlphaFoldDB" id="A0A2V2FMT9"/>
<gene>
    <name evidence="3" type="ORF">DES51_113109</name>
    <name evidence="2" type="ORF">MQE39_07950</name>
</gene>
<evidence type="ECO:0000256" key="1">
    <source>
        <dbReference type="SAM" id="Phobius"/>
    </source>
</evidence>
<dbReference type="STRING" id="1034346.GCA_000313565_03419"/>
<keyword evidence="1" id="KW-0472">Membrane</keyword>
<comment type="caution">
    <text evidence="3">The sequence shown here is derived from an EMBL/GenBank/DDBJ whole genome shotgun (WGS) entry which is preliminary data.</text>
</comment>
<evidence type="ECO:0000313" key="2">
    <source>
        <dbReference type="EMBL" id="MDY5168047.1"/>
    </source>
</evidence>
<sequence>MNEIHLKKVAERHEPKRHKLRNALLAFVFGGLLAVIGQFAANFLVEQFQMKADESVTVVVLAVILITALCTGLGIYDNLAQWVGAGLFIPISGFANSLASEALESKSEGLIMGIGSNMFKLAGSVLTYGIVAAIVFSAIRYGVSLL</sequence>
<name>A0A2V2FMT9_9FIRM</name>
<organism evidence="3 4">
    <name type="scientific">Dielma fastidiosa</name>
    <dbReference type="NCBI Taxonomy" id="1034346"/>
    <lineage>
        <taxon>Bacteria</taxon>
        <taxon>Bacillati</taxon>
        <taxon>Bacillota</taxon>
        <taxon>Erysipelotrichia</taxon>
        <taxon>Erysipelotrichales</taxon>
        <taxon>Erysipelotrichaceae</taxon>
        <taxon>Dielma</taxon>
    </lineage>
</organism>
<keyword evidence="1" id="KW-0812">Transmembrane</keyword>
<dbReference type="PANTHER" id="PTHR38450">
    <property type="entry name" value="STAGE V SPORULATION PROTEIN AC-RELATED"/>
    <property type="match status" value="1"/>
</dbReference>
<accession>A0A2V2FMT9</accession>